<dbReference type="NCBIfam" id="NF009208">
    <property type="entry name" value="PRK12557.1"/>
    <property type="match status" value="1"/>
</dbReference>
<dbReference type="OrthoDB" id="10615at2"/>
<proteinExistence type="predicted"/>
<organism evidence="3 4">
    <name type="scientific">Desulfurobacterium atlanticum</name>
    <dbReference type="NCBI Taxonomy" id="240169"/>
    <lineage>
        <taxon>Bacteria</taxon>
        <taxon>Pseudomonadati</taxon>
        <taxon>Aquificota</taxon>
        <taxon>Aquificia</taxon>
        <taxon>Desulfurobacteriales</taxon>
        <taxon>Desulfurobacteriaceae</taxon>
        <taxon>Desulfurobacterium</taxon>
    </lineage>
</organism>
<dbReference type="SUPFAM" id="SSF51735">
    <property type="entry name" value="NAD(P)-binding Rossmann-fold domains"/>
    <property type="match status" value="1"/>
</dbReference>
<dbReference type="InterPro" id="IPR055205">
    <property type="entry name" value="HMD_N"/>
</dbReference>
<dbReference type="Gene3D" id="1.20.120.1300">
    <property type="entry name" value="Hmd, C-terminal helical subdomain"/>
    <property type="match status" value="1"/>
</dbReference>
<accession>A0A238XTA9</accession>
<dbReference type="EMBL" id="FZOB01000001">
    <property type="protein sequence ID" value="SNR61808.1"/>
    <property type="molecule type" value="Genomic_DNA"/>
</dbReference>
<sequence>MKVAVFGFGNQSYYRDVINMESLLGGEPPFGGARMAMEFAQAGYEVVLSDPHISTIDASLIEKVKAAGVELTTDDAVAAKDAEVAILFTPFRSGISMKIAERIIPHLGKGAVICTTCTMPVLVFEVAVKKTLFMEDREDIGFSTMHPAAVPGTPKHKHYFIATNELLEDHIVEPEQIEKLKKLAQDTGKTPYLIPAELVSAMGDMGVVATSAAFASALEYYAVSRKYLKTTKEMTEFQLAQAFQVMASIIAKYGLEGLVKFINSEALKVSLSSMLYDEKIQKVAFSSMEALENIRAISEDLPEKTKIFTKYEPTFLSAPSPMLISYIEELAGEDVAKGIIREALRKLYEGNKS</sequence>
<dbReference type="InterPro" id="IPR038182">
    <property type="entry name" value="HMD_C_sf"/>
</dbReference>
<dbReference type="NCBIfam" id="TIGR01724">
    <property type="entry name" value="hmd_rel"/>
    <property type="match status" value="1"/>
</dbReference>
<dbReference type="InterPro" id="IPR036291">
    <property type="entry name" value="NAD(P)-bd_dom_sf"/>
</dbReference>
<protein>
    <submittedName>
        <fullName evidence="3">H2-forming N(5),N(10)-methenyltetrahydromethanopterin dehydrogenase-related protein</fullName>
    </submittedName>
</protein>
<dbReference type="Proteomes" id="UP000198405">
    <property type="component" value="Unassembled WGS sequence"/>
</dbReference>
<dbReference type="InterPro" id="IPR010063">
    <property type="entry name" value="HMDII/III"/>
</dbReference>
<feature type="domain" description="5,10-methenyltetrahydromethanopterin hydrogenase N-terminal" evidence="2">
    <location>
        <begin position="65"/>
        <end position="164"/>
    </location>
</feature>
<dbReference type="SUPFAM" id="SSF48179">
    <property type="entry name" value="6-phosphogluconate dehydrogenase C-terminal domain-like"/>
    <property type="match status" value="1"/>
</dbReference>
<reference evidence="4" key="1">
    <citation type="submission" date="2017-06" db="EMBL/GenBank/DDBJ databases">
        <authorList>
            <person name="Varghese N."/>
            <person name="Submissions S."/>
        </authorList>
    </citation>
    <scope>NUCLEOTIDE SEQUENCE [LARGE SCALE GENOMIC DNA]</scope>
    <source>
        <strain evidence="4">DSM 15668</strain>
    </source>
</reference>
<evidence type="ECO:0000313" key="3">
    <source>
        <dbReference type="EMBL" id="SNR61808.1"/>
    </source>
</evidence>
<dbReference type="InterPro" id="IPR004889">
    <property type="entry name" value="HMD_C"/>
</dbReference>
<dbReference type="Pfam" id="PF22616">
    <property type="entry name" value="HMD_N"/>
    <property type="match status" value="1"/>
</dbReference>
<dbReference type="Gene3D" id="3.40.50.720">
    <property type="entry name" value="NAD(P)-binding Rossmann-like Domain"/>
    <property type="match status" value="1"/>
</dbReference>
<dbReference type="Pfam" id="PF03201">
    <property type="entry name" value="HMD"/>
    <property type="match status" value="1"/>
</dbReference>
<evidence type="ECO:0000313" key="4">
    <source>
        <dbReference type="Proteomes" id="UP000198405"/>
    </source>
</evidence>
<dbReference type="AlphaFoldDB" id="A0A238XTA9"/>
<dbReference type="InterPro" id="IPR008927">
    <property type="entry name" value="6-PGluconate_DH-like_C_sf"/>
</dbReference>
<keyword evidence="4" id="KW-1185">Reference proteome</keyword>
<name>A0A238XTA9_9BACT</name>
<evidence type="ECO:0000259" key="2">
    <source>
        <dbReference type="Pfam" id="PF22616"/>
    </source>
</evidence>
<feature type="domain" description="H2-forming N5,N10-methylenetetrahydromethanopterin dehydrogenase C-terminal" evidence="1">
    <location>
        <begin position="196"/>
        <end position="284"/>
    </location>
</feature>
<evidence type="ECO:0000259" key="1">
    <source>
        <dbReference type="Pfam" id="PF03201"/>
    </source>
</evidence>
<gene>
    <name evidence="3" type="ORF">SAMN06265340_101228</name>
</gene>
<dbReference type="RefSeq" id="WP_089322257.1">
    <property type="nucleotide sequence ID" value="NZ_FZOB01000001.1"/>
</dbReference>